<evidence type="ECO:0000256" key="4">
    <source>
        <dbReference type="ARBA" id="ARBA00023157"/>
    </source>
</evidence>
<dbReference type="InterPro" id="IPR009011">
    <property type="entry name" value="Man6P_isomerase_rcpt-bd_dom_sf"/>
</dbReference>
<comment type="caution">
    <text evidence="7">The sequence shown here is derived from an EMBL/GenBank/DDBJ whole genome shotgun (WGS) entry which is preliminary data.</text>
</comment>
<dbReference type="STRING" id="574566.I0Z9X8"/>
<dbReference type="PROSITE" id="PS51670">
    <property type="entry name" value="SHKT"/>
    <property type="match status" value="1"/>
</dbReference>
<evidence type="ECO:0000256" key="1">
    <source>
        <dbReference type="ARBA" id="ARBA00004240"/>
    </source>
</evidence>
<dbReference type="PROSITE" id="PS51914">
    <property type="entry name" value="MRH"/>
    <property type="match status" value="1"/>
</dbReference>
<reference evidence="7 8" key="1">
    <citation type="journal article" date="2012" name="Genome Biol.">
        <title>The genome of the polar eukaryotic microalga coccomyxa subellipsoidea reveals traits of cold adaptation.</title>
        <authorList>
            <person name="Blanc G."/>
            <person name="Agarkova I."/>
            <person name="Grimwood J."/>
            <person name="Kuo A."/>
            <person name="Brueggeman A."/>
            <person name="Dunigan D."/>
            <person name="Gurnon J."/>
            <person name="Ladunga I."/>
            <person name="Lindquist E."/>
            <person name="Lucas S."/>
            <person name="Pangilinan J."/>
            <person name="Proschold T."/>
            <person name="Salamov A."/>
            <person name="Schmutz J."/>
            <person name="Weeks D."/>
            <person name="Yamada T."/>
            <person name="Claverie J.M."/>
            <person name="Grigoriev I."/>
            <person name="Van Etten J."/>
            <person name="Lomsadze A."/>
            <person name="Borodovsky M."/>
        </authorList>
    </citation>
    <scope>NUCLEOTIDE SEQUENCE [LARGE SCALE GENOMIC DNA]</scope>
    <source>
        <strain evidence="7 8">C-169</strain>
    </source>
</reference>
<keyword evidence="8" id="KW-1185">Reference proteome</keyword>
<dbReference type="PANTHER" id="PTHR15414">
    <property type="entry name" value="OS-9-RELATED"/>
    <property type="match status" value="1"/>
</dbReference>
<dbReference type="Pfam" id="PF07915">
    <property type="entry name" value="PRKCSH"/>
    <property type="match status" value="1"/>
</dbReference>
<dbReference type="SMART" id="SM00254">
    <property type="entry name" value="ShKT"/>
    <property type="match status" value="1"/>
</dbReference>
<dbReference type="KEGG" id="csl:COCSUDRAFT_64235"/>
<evidence type="ECO:0000256" key="2">
    <source>
        <dbReference type="ARBA" id="ARBA00022729"/>
    </source>
</evidence>
<dbReference type="AlphaFoldDB" id="I0Z9X8"/>
<comment type="subcellular location">
    <subcellularLocation>
        <location evidence="1">Endoplasmic reticulum</location>
    </subcellularLocation>
</comment>
<dbReference type="EMBL" id="AGSI01000001">
    <property type="protein sequence ID" value="EIE27447.1"/>
    <property type="molecule type" value="Genomic_DNA"/>
</dbReference>
<organism evidence="7 8">
    <name type="scientific">Coccomyxa subellipsoidea (strain C-169)</name>
    <name type="common">Green microalga</name>
    <dbReference type="NCBI Taxonomy" id="574566"/>
    <lineage>
        <taxon>Eukaryota</taxon>
        <taxon>Viridiplantae</taxon>
        <taxon>Chlorophyta</taxon>
        <taxon>core chlorophytes</taxon>
        <taxon>Trebouxiophyceae</taxon>
        <taxon>Trebouxiophyceae incertae sedis</taxon>
        <taxon>Coccomyxaceae</taxon>
        <taxon>Coccomyxa</taxon>
        <taxon>Coccomyxa subellipsoidea</taxon>
    </lineage>
</organism>
<dbReference type="InterPro" id="IPR003582">
    <property type="entry name" value="ShKT_dom"/>
</dbReference>
<evidence type="ECO:0000259" key="6">
    <source>
        <dbReference type="PROSITE" id="PS51914"/>
    </source>
</evidence>
<evidence type="ECO:0000313" key="8">
    <source>
        <dbReference type="Proteomes" id="UP000007264"/>
    </source>
</evidence>
<dbReference type="eggNOG" id="ENOG502T2H6">
    <property type="taxonomic scope" value="Eukaryota"/>
</dbReference>
<dbReference type="GeneID" id="17045462"/>
<dbReference type="InterPro" id="IPR012913">
    <property type="entry name" value="OS9-like_dom"/>
</dbReference>
<keyword evidence="3" id="KW-0256">Endoplasmic reticulum</keyword>
<sequence length="488" mass="52616">MSSPGQVCHQLVAAVWSKGRQEIHNGLAVPSTSKINRQLWHTCEKQVTGDLLREWSILLMGSPLAAAAGNGEEGYAYVFKAREGVEAPSDFEQRALARSCTDIQEGQETGDVHFATELAQKLGDYEKVWGRLRAEAGLGPVKKAAVLEHQGTPDGSSCRDYHKQCAWWADKGECAANWRYMVGGDYQKALKGFCRFSCGACSLSATSGLGEEADARLEQESAALLAAVDAQLCAQRQPCSGLSGDAHRAMDTAKTGGAATSAGEPSPDVIAAGRNMVRAQMTLRENPLTNLDGPLQPSDFKDVLPGSLGAAVLEEVAAHCYYVSHGWWSYELCPGHHVGQFHSIEGERRIESVLSLGRYDAVQEGRKNLGPNSWPVLSEAADKLPGVQEGLSVPFIETTYSGGASCDGSDASAKRASKVQLACSPDSDAYMLVREPETCRYVVTLYHPSICTVEGYKYHKTMTLDEVMSTLKVPNIPPTQAAADREEL</sequence>
<dbReference type="GO" id="GO:0030970">
    <property type="term" value="P:retrograde protein transport, ER to cytosol"/>
    <property type="evidence" value="ECO:0007669"/>
    <property type="project" value="TreeGrafter"/>
</dbReference>
<evidence type="ECO:0000259" key="5">
    <source>
        <dbReference type="PROSITE" id="PS51670"/>
    </source>
</evidence>
<dbReference type="RefSeq" id="XP_005651991.1">
    <property type="nucleotide sequence ID" value="XM_005651934.1"/>
</dbReference>
<keyword evidence="2" id="KW-0732">Signal</keyword>
<dbReference type="GO" id="GO:0030968">
    <property type="term" value="P:endoplasmic reticulum unfolded protein response"/>
    <property type="evidence" value="ECO:0007669"/>
    <property type="project" value="InterPro"/>
</dbReference>
<protein>
    <submittedName>
        <fullName evidence="7">Uncharacterized protein</fullName>
    </submittedName>
</protein>
<proteinExistence type="predicted"/>
<dbReference type="InterPro" id="IPR044865">
    <property type="entry name" value="MRH_dom"/>
</dbReference>
<feature type="domain" description="MRH" evidence="6">
    <location>
        <begin position="318"/>
        <end position="453"/>
    </location>
</feature>
<evidence type="ECO:0000256" key="3">
    <source>
        <dbReference type="ARBA" id="ARBA00022824"/>
    </source>
</evidence>
<feature type="domain" description="ShKT" evidence="5">
    <location>
        <begin position="158"/>
        <end position="201"/>
    </location>
</feature>
<dbReference type="OrthoDB" id="508255at2759"/>
<dbReference type="PANTHER" id="PTHR15414:SF0">
    <property type="entry name" value="ENDOPLASMIC RETICULUM LECTIN 1"/>
    <property type="match status" value="1"/>
</dbReference>
<evidence type="ECO:0000313" key="7">
    <source>
        <dbReference type="EMBL" id="EIE27447.1"/>
    </source>
</evidence>
<accession>I0Z9X8</accession>
<gene>
    <name evidence="7" type="ORF">COCSUDRAFT_64235</name>
</gene>
<dbReference type="Proteomes" id="UP000007264">
    <property type="component" value="Unassembled WGS sequence"/>
</dbReference>
<dbReference type="InterPro" id="IPR045149">
    <property type="entry name" value="OS-9-like"/>
</dbReference>
<name>I0Z9X8_COCSC</name>
<dbReference type="Gene3D" id="2.70.130.10">
    <property type="entry name" value="Mannose-6-phosphate receptor binding domain"/>
    <property type="match status" value="1"/>
</dbReference>
<dbReference type="GO" id="GO:0005788">
    <property type="term" value="C:endoplasmic reticulum lumen"/>
    <property type="evidence" value="ECO:0007669"/>
    <property type="project" value="TreeGrafter"/>
</dbReference>
<keyword evidence="4" id="KW-1015">Disulfide bond</keyword>